<proteinExistence type="predicted"/>
<keyword evidence="2" id="KW-1185">Reference proteome</keyword>
<reference evidence="1 2" key="1">
    <citation type="journal article" date="2013" name="BMC Genomics">
        <title>The genome and transcriptome of the pine saprophyte Ophiostoma piceae, and a comparison with the bark beetle-associated pine pathogen Grosmannia clavigera.</title>
        <authorList>
            <person name="Haridas S."/>
            <person name="Wang Y."/>
            <person name="Lim L."/>
            <person name="Massoumi Alamouti S."/>
            <person name="Jackman S."/>
            <person name="Docking R."/>
            <person name="Robertson G."/>
            <person name="Birol I."/>
            <person name="Bohlmann J."/>
            <person name="Breuil C."/>
        </authorList>
    </citation>
    <scope>NUCLEOTIDE SEQUENCE [LARGE SCALE GENOMIC DNA]</scope>
    <source>
        <strain evidence="1 2">UAMH 11346</strain>
    </source>
</reference>
<name>S3CVU3_OPHP1</name>
<dbReference type="EMBL" id="KE148158">
    <property type="protein sequence ID" value="EPE04905.1"/>
    <property type="molecule type" value="Genomic_DNA"/>
</dbReference>
<dbReference type="HOGENOM" id="CLU_2558885_0_0_1"/>
<dbReference type="AlphaFoldDB" id="S3CVU3"/>
<accession>S3CVU3</accession>
<dbReference type="VEuPathDB" id="FungiDB:F503_00059"/>
<gene>
    <name evidence="1" type="ORF">F503_00059</name>
</gene>
<evidence type="ECO:0000313" key="1">
    <source>
        <dbReference type="EMBL" id="EPE04905.1"/>
    </source>
</evidence>
<protein>
    <submittedName>
        <fullName evidence="1">Uncharacterized protein</fullName>
    </submittedName>
</protein>
<dbReference type="Proteomes" id="UP000016923">
    <property type="component" value="Unassembled WGS sequence"/>
</dbReference>
<organism evidence="1 2">
    <name type="scientific">Ophiostoma piceae (strain UAMH 11346)</name>
    <name type="common">Sap stain fungus</name>
    <dbReference type="NCBI Taxonomy" id="1262450"/>
    <lineage>
        <taxon>Eukaryota</taxon>
        <taxon>Fungi</taxon>
        <taxon>Dikarya</taxon>
        <taxon>Ascomycota</taxon>
        <taxon>Pezizomycotina</taxon>
        <taxon>Sordariomycetes</taxon>
        <taxon>Sordariomycetidae</taxon>
        <taxon>Ophiostomatales</taxon>
        <taxon>Ophiostomataceae</taxon>
        <taxon>Ophiostoma</taxon>
    </lineage>
</organism>
<evidence type="ECO:0000313" key="2">
    <source>
        <dbReference type="Proteomes" id="UP000016923"/>
    </source>
</evidence>
<sequence length="82" mass="9300">MESLDNHGWTGLRAQWTSSAERTAKLQELQEPRGGQSANSAINKAQTTIRTSYPKYVRTYAMVWLILIPWTRYDVVSPCLVG</sequence>